<dbReference type="InterPro" id="IPR017853">
    <property type="entry name" value="GH"/>
</dbReference>
<name>A0A1L7WS47_9HELO</name>
<evidence type="ECO:0000259" key="5">
    <source>
        <dbReference type="Pfam" id="PF00703"/>
    </source>
</evidence>
<dbReference type="InterPro" id="IPR006102">
    <property type="entry name" value="Ig-like_GH2"/>
</dbReference>
<dbReference type="GO" id="GO:0006516">
    <property type="term" value="P:glycoprotein catabolic process"/>
    <property type="evidence" value="ECO:0007669"/>
    <property type="project" value="TreeGrafter"/>
</dbReference>
<evidence type="ECO:0000256" key="3">
    <source>
        <dbReference type="ARBA" id="ARBA00022801"/>
    </source>
</evidence>
<dbReference type="GO" id="GO:0004567">
    <property type="term" value="F:beta-mannosidase activity"/>
    <property type="evidence" value="ECO:0007669"/>
    <property type="project" value="UniProtKB-EC"/>
</dbReference>
<dbReference type="AlphaFoldDB" id="A0A1L7WS47"/>
<sequence>MSRELGHLSSVTLSLGWQFRAKDVPGNGNWLLVSKVPSLVHLDLMENQKLVSSLLNPEPLLIWQTWTYNTTVKRPSNSETAQAVLVFEGLDTLATTMLDGKVILENSNMFLTHRVDITHPLPPSKEAVLEIDFASALLHGRAMEKAPPEHRFIACNEEAGRVALRKAQYHWGRDGGPILMTAGPWRPVRLEMYHARVADLRTQLDVSKYLKTAAGTFHAKVEGNVDLVSFTLKLQGQIIVQKAVQVENGHAIHEVLIENSHLWYPHGYGSQPLYDFSAEICTDEIILDTATKRIRLRRGELIQKNGFHGKSFYFRVNGVNVFGGRNCWVPADNFTPLISKDSDETSLLSLNLTDPSCRLGILIWQDFMFACASYPAWPKFLDSVKEEGTQNLRWLRHHPSIVIYAGNNEDYQVKTNYPSRYIFEHLLPQVMAQESPDVPYWPSSPYSEAGKPTSDPTTGDIHQWNVWHGTQEKYQVFESLRSRFNSDFSIEAFPHIQTIQHFVEDPSELYPQSHTPGFYNKADGHERRIATYLVENFKTTTNLEAYIHLTQLVQSEALMYAYCGWRKQWGDNRKCGGALV</sequence>
<evidence type="ECO:0000313" key="8">
    <source>
        <dbReference type="Proteomes" id="UP000184330"/>
    </source>
</evidence>
<dbReference type="GO" id="GO:0005975">
    <property type="term" value="P:carbohydrate metabolic process"/>
    <property type="evidence" value="ECO:0007669"/>
    <property type="project" value="InterPro"/>
</dbReference>
<evidence type="ECO:0000256" key="4">
    <source>
        <dbReference type="ARBA" id="ARBA00023295"/>
    </source>
</evidence>
<dbReference type="EC" id="3.2.1.25" evidence="2"/>
<proteinExistence type="predicted"/>
<keyword evidence="8" id="KW-1185">Reference proteome</keyword>
<dbReference type="InterPro" id="IPR050887">
    <property type="entry name" value="Beta-mannosidase_GH2"/>
</dbReference>
<dbReference type="SUPFAM" id="SSF49303">
    <property type="entry name" value="beta-Galactosidase/glucuronidase domain"/>
    <property type="match status" value="1"/>
</dbReference>
<dbReference type="Pfam" id="PF00703">
    <property type="entry name" value="Glyco_hydro_2"/>
    <property type="match status" value="1"/>
</dbReference>
<gene>
    <name evidence="7" type="ORF">PAC_05484</name>
</gene>
<dbReference type="STRING" id="576137.A0A1L7WS47"/>
<dbReference type="InterPro" id="IPR013783">
    <property type="entry name" value="Ig-like_fold"/>
</dbReference>
<dbReference type="EMBL" id="FJOG01000006">
    <property type="protein sequence ID" value="CZR55596.1"/>
    <property type="molecule type" value="Genomic_DNA"/>
</dbReference>
<dbReference type="Gene3D" id="3.20.20.80">
    <property type="entry name" value="Glycosidases"/>
    <property type="match status" value="1"/>
</dbReference>
<dbReference type="Proteomes" id="UP000184330">
    <property type="component" value="Unassembled WGS sequence"/>
</dbReference>
<keyword evidence="3" id="KW-0378">Hydrolase</keyword>
<organism evidence="7 8">
    <name type="scientific">Phialocephala subalpina</name>
    <dbReference type="NCBI Taxonomy" id="576137"/>
    <lineage>
        <taxon>Eukaryota</taxon>
        <taxon>Fungi</taxon>
        <taxon>Dikarya</taxon>
        <taxon>Ascomycota</taxon>
        <taxon>Pezizomycotina</taxon>
        <taxon>Leotiomycetes</taxon>
        <taxon>Helotiales</taxon>
        <taxon>Mollisiaceae</taxon>
        <taxon>Phialocephala</taxon>
        <taxon>Phialocephala fortinii species complex</taxon>
    </lineage>
</organism>
<dbReference type="InterPro" id="IPR036156">
    <property type="entry name" value="Beta-gal/glucu_dom_sf"/>
</dbReference>
<accession>A0A1L7WS47</accession>
<reference evidence="7 8" key="1">
    <citation type="submission" date="2016-03" db="EMBL/GenBank/DDBJ databases">
        <authorList>
            <person name="Ploux O."/>
        </authorList>
    </citation>
    <scope>NUCLEOTIDE SEQUENCE [LARGE SCALE GENOMIC DNA]</scope>
    <source>
        <strain evidence="7 8">UAMH 11012</strain>
    </source>
</reference>
<dbReference type="PANTHER" id="PTHR43730">
    <property type="entry name" value="BETA-MANNOSIDASE"/>
    <property type="match status" value="1"/>
</dbReference>
<protein>
    <recommendedName>
        <fullName evidence="2">beta-mannosidase</fullName>
        <ecNumber evidence="2">3.2.1.25</ecNumber>
    </recommendedName>
</protein>
<feature type="domain" description="Glycoside hydrolase family 2 immunoglobulin-like beta-sandwich" evidence="5">
    <location>
        <begin position="196"/>
        <end position="294"/>
    </location>
</feature>
<comment type="catalytic activity">
    <reaction evidence="1">
        <text>Hydrolysis of terminal, non-reducing beta-D-mannose residues in beta-D-mannosides.</text>
        <dbReference type="EC" id="3.2.1.25"/>
    </reaction>
</comment>
<dbReference type="Pfam" id="PF22666">
    <property type="entry name" value="Glyco_hydro_2_N2"/>
    <property type="match status" value="1"/>
</dbReference>
<dbReference type="PANTHER" id="PTHR43730:SF1">
    <property type="entry name" value="BETA-MANNOSIDASE"/>
    <property type="match status" value="1"/>
</dbReference>
<evidence type="ECO:0000313" key="7">
    <source>
        <dbReference type="EMBL" id="CZR55596.1"/>
    </source>
</evidence>
<dbReference type="OrthoDB" id="2866996at2759"/>
<evidence type="ECO:0000256" key="2">
    <source>
        <dbReference type="ARBA" id="ARBA00012754"/>
    </source>
</evidence>
<dbReference type="InterPro" id="IPR008979">
    <property type="entry name" value="Galactose-bd-like_sf"/>
</dbReference>
<dbReference type="InterPro" id="IPR054593">
    <property type="entry name" value="Beta-mannosidase-like_N2"/>
</dbReference>
<dbReference type="SUPFAM" id="SSF49785">
    <property type="entry name" value="Galactose-binding domain-like"/>
    <property type="match status" value="1"/>
</dbReference>
<dbReference type="SUPFAM" id="SSF51445">
    <property type="entry name" value="(Trans)glycosidases"/>
    <property type="match status" value="1"/>
</dbReference>
<evidence type="ECO:0000256" key="1">
    <source>
        <dbReference type="ARBA" id="ARBA00000829"/>
    </source>
</evidence>
<dbReference type="Gene3D" id="2.60.40.10">
    <property type="entry name" value="Immunoglobulins"/>
    <property type="match status" value="1"/>
</dbReference>
<evidence type="ECO:0000259" key="6">
    <source>
        <dbReference type="Pfam" id="PF22666"/>
    </source>
</evidence>
<dbReference type="Gene3D" id="2.60.120.260">
    <property type="entry name" value="Galactose-binding domain-like"/>
    <property type="match status" value="1"/>
</dbReference>
<feature type="domain" description="Beta-mannosidase-like galactose-binding" evidence="6">
    <location>
        <begin position="17"/>
        <end position="186"/>
    </location>
</feature>
<keyword evidence="4" id="KW-0326">Glycosidase</keyword>